<evidence type="ECO:0000313" key="2">
    <source>
        <dbReference type="EMBL" id="CAH1778864.1"/>
    </source>
</evidence>
<protein>
    <submittedName>
        <fullName evidence="2">Uncharacterized protein</fullName>
    </submittedName>
</protein>
<proteinExistence type="predicted"/>
<dbReference type="InterPro" id="IPR011032">
    <property type="entry name" value="GroES-like_sf"/>
</dbReference>
<sequence>MYKCLEVQVPTEPLKLVEKPIPVPPSKGLVIKTESCGMCHTDIAIADNYMKLADGFEDNTLTQYDPDFKYPVVMGHEVAGTVYSIGDGDCLGSEELEVGDRVAVYTFQGCQNCKLCNTGNHLMCDRRQCNDLGQGGDGGYAEYVSIPNRKFVFKLPDSITMDTACLFSCSALTAYNAVTKTKPAIENALNIFGSATLLIIGAGGLGQWAIQIARAVLPTETKILVADISADRLAAVQESVDMTVEWSTDDDMSFMTKVKEVTGSEFVEASIDFVGNPVSMKRAMWLGNKGSTHCIVGLLGGATTFPVPFIPCKVMDIHGIYLGSTQQMQEVIKLAATGKIVAPPMEYCRLEEVNDVLNRLRKGKINGRAIIKFD</sequence>
<dbReference type="InterPro" id="IPR013154">
    <property type="entry name" value="ADH-like_N"/>
</dbReference>
<dbReference type="SUPFAM" id="SSF51735">
    <property type="entry name" value="NAD(P)-binding Rossmann-fold domains"/>
    <property type="match status" value="1"/>
</dbReference>
<dbReference type="PANTHER" id="PTHR43401">
    <property type="entry name" value="L-THREONINE 3-DEHYDROGENASE"/>
    <property type="match status" value="1"/>
</dbReference>
<dbReference type="InterPro" id="IPR050129">
    <property type="entry name" value="Zn_alcohol_dh"/>
</dbReference>
<dbReference type="AlphaFoldDB" id="A0A8J1Y8U5"/>
<dbReference type="InterPro" id="IPR013149">
    <property type="entry name" value="ADH-like_C"/>
</dbReference>
<dbReference type="OrthoDB" id="3941538at2759"/>
<name>A0A8J1Y8U5_OWEFU</name>
<dbReference type="InterPro" id="IPR036291">
    <property type="entry name" value="NAD(P)-bd_dom_sf"/>
</dbReference>
<dbReference type="InterPro" id="IPR020843">
    <property type="entry name" value="ER"/>
</dbReference>
<dbReference type="Gene3D" id="3.90.180.10">
    <property type="entry name" value="Medium-chain alcohol dehydrogenases, catalytic domain"/>
    <property type="match status" value="1"/>
</dbReference>
<evidence type="ECO:0000313" key="3">
    <source>
        <dbReference type="Proteomes" id="UP000749559"/>
    </source>
</evidence>
<organism evidence="2 3">
    <name type="scientific">Owenia fusiformis</name>
    <name type="common">Polychaete worm</name>
    <dbReference type="NCBI Taxonomy" id="6347"/>
    <lineage>
        <taxon>Eukaryota</taxon>
        <taxon>Metazoa</taxon>
        <taxon>Spiralia</taxon>
        <taxon>Lophotrochozoa</taxon>
        <taxon>Annelida</taxon>
        <taxon>Polychaeta</taxon>
        <taxon>Sedentaria</taxon>
        <taxon>Canalipalpata</taxon>
        <taxon>Sabellida</taxon>
        <taxon>Oweniida</taxon>
        <taxon>Oweniidae</taxon>
        <taxon>Owenia</taxon>
    </lineage>
</organism>
<dbReference type="Pfam" id="PF08240">
    <property type="entry name" value="ADH_N"/>
    <property type="match status" value="1"/>
</dbReference>
<comment type="caution">
    <text evidence="2">The sequence shown here is derived from an EMBL/GenBank/DDBJ whole genome shotgun (WGS) entry which is preliminary data.</text>
</comment>
<accession>A0A8J1Y8U5</accession>
<dbReference type="EMBL" id="CAIIXF020000003">
    <property type="protein sequence ID" value="CAH1778864.1"/>
    <property type="molecule type" value="Genomic_DNA"/>
</dbReference>
<dbReference type="PANTHER" id="PTHR43401:SF4">
    <property type="entry name" value="D-ARABINOSE 1-DEHYDROGENASE (NADP(+))"/>
    <property type="match status" value="1"/>
</dbReference>
<dbReference type="GO" id="GO:0016491">
    <property type="term" value="F:oxidoreductase activity"/>
    <property type="evidence" value="ECO:0007669"/>
    <property type="project" value="UniProtKB-KW"/>
</dbReference>
<evidence type="ECO:0000256" key="1">
    <source>
        <dbReference type="ARBA" id="ARBA00023002"/>
    </source>
</evidence>
<dbReference type="Gene3D" id="3.40.50.720">
    <property type="entry name" value="NAD(P)-binding Rossmann-like Domain"/>
    <property type="match status" value="1"/>
</dbReference>
<dbReference type="Proteomes" id="UP000749559">
    <property type="component" value="Unassembled WGS sequence"/>
</dbReference>
<reference evidence="2" key="1">
    <citation type="submission" date="2022-03" db="EMBL/GenBank/DDBJ databases">
        <authorList>
            <person name="Martin C."/>
        </authorList>
    </citation>
    <scope>NUCLEOTIDE SEQUENCE</scope>
</reference>
<keyword evidence="1" id="KW-0560">Oxidoreductase</keyword>
<dbReference type="Pfam" id="PF00107">
    <property type="entry name" value="ADH_zinc_N"/>
    <property type="match status" value="1"/>
</dbReference>
<dbReference type="SMART" id="SM00829">
    <property type="entry name" value="PKS_ER"/>
    <property type="match status" value="1"/>
</dbReference>
<dbReference type="SUPFAM" id="SSF50129">
    <property type="entry name" value="GroES-like"/>
    <property type="match status" value="1"/>
</dbReference>
<keyword evidence="3" id="KW-1185">Reference proteome</keyword>
<gene>
    <name evidence="2" type="ORF">OFUS_LOCUS5726</name>
</gene>